<dbReference type="InterPro" id="IPR050738">
    <property type="entry name" value="Sulfatase"/>
</dbReference>
<dbReference type="GO" id="GO:0004065">
    <property type="term" value="F:arylsulfatase activity"/>
    <property type="evidence" value="ECO:0007669"/>
    <property type="project" value="TreeGrafter"/>
</dbReference>
<keyword evidence="4" id="KW-0106">Calcium</keyword>
<dbReference type="PANTHER" id="PTHR42693:SF53">
    <property type="entry name" value="ENDO-4-O-SULFATASE"/>
    <property type="match status" value="1"/>
</dbReference>
<name>A0A1G6IK75_NIADE</name>
<dbReference type="PROSITE" id="PS00523">
    <property type="entry name" value="SULFATASE_1"/>
    <property type="match status" value="1"/>
</dbReference>
<dbReference type="CDD" id="cd16145">
    <property type="entry name" value="ARS_like"/>
    <property type="match status" value="1"/>
</dbReference>
<evidence type="ECO:0000256" key="1">
    <source>
        <dbReference type="ARBA" id="ARBA00008779"/>
    </source>
</evidence>
<protein>
    <submittedName>
        <fullName evidence="6">Arylsulfatase A</fullName>
    </submittedName>
</protein>
<evidence type="ECO:0000259" key="5">
    <source>
        <dbReference type="Pfam" id="PF00884"/>
    </source>
</evidence>
<accession>A0A1G6IK75</accession>
<dbReference type="AlphaFoldDB" id="A0A1G6IK75"/>
<dbReference type="RefSeq" id="WP_090388594.1">
    <property type="nucleotide sequence ID" value="NZ_FMZO01000001.1"/>
</dbReference>
<dbReference type="Pfam" id="PF00884">
    <property type="entry name" value="Sulfatase"/>
    <property type="match status" value="1"/>
</dbReference>
<dbReference type="InterPro" id="IPR000917">
    <property type="entry name" value="Sulfatase_N"/>
</dbReference>
<dbReference type="InterPro" id="IPR024607">
    <property type="entry name" value="Sulfatase_CS"/>
</dbReference>
<evidence type="ECO:0000313" key="7">
    <source>
        <dbReference type="Proteomes" id="UP000198757"/>
    </source>
</evidence>
<dbReference type="Gene3D" id="3.30.1120.10">
    <property type="match status" value="1"/>
</dbReference>
<comment type="similarity">
    <text evidence="1">Belongs to the sulfatase family.</text>
</comment>
<evidence type="ECO:0000313" key="6">
    <source>
        <dbReference type="EMBL" id="SDC06888.1"/>
    </source>
</evidence>
<dbReference type="EMBL" id="FMZO01000001">
    <property type="protein sequence ID" value="SDC06888.1"/>
    <property type="molecule type" value="Genomic_DNA"/>
</dbReference>
<evidence type="ECO:0000256" key="3">
    <source>
        <dbReference type="ARBA" id="ARBA00022801"/>
    </source>
</evidence>
<dbReference type="InterPro" id="IPR017850">
    <property type="entry name" value="Alkaline_phosphatase_core_sf"/>
</dbReference>
<keyword evidence="3" id="KW-0378">Hydrolase</keyword>
<sequence length="498" mass="56358">MKKILLLTAGLIIFFHTIDAQSRPNVIYIYADDMGYGELGCYGQQKIKTPNLDRMAAEGMRFTQHYSGTPVCAPARCMLLTGKNGGHSYIRGNYELGGFPDSLEGGQMPLPEGSFTLGHLFRNAGYATAAIGKWGLGSVNTTGHPLLQGFDYFYGYLDQKQAHNYYPTHLWENQTWDTLNNPYIWVHRQLNPQTATDRDFDYFKGNVYSIDRMTEKALRFIRTHREQPFFLYLPYTIPHVSLQVPEKYINMYKGQFDEKPYYGQQGYAAARYPLSAYAGMITCLDDQVGLIMKEIKKLGLDQNTIILFSSDNGATFNGGVDAAFFNSVQGLRGLKMDIYEGGFREPFIARWPGKIPAGKTSALLSVQYDMMPTFAELTGQPLAHAVSGISLLPELLGKGNQQQHAYLYFEYPEKGGQVAVRIGPWKGIRTGVQKDRNAPWQLYNLETDLREVQDVAAQHPDVIRQMQAVAVKEHQHPHIKDWEFIDPKFEKASEALKH</sequence>
<organism evidence="6 7">
    <name type="scientific">Niabella drilacis (strain DSM 25811 / CCM 8410 / CCUG 62505 / LMG 26954 / E90)</name>
    <dbReference type="NCBI Taxonomy" id="1285928"/>
    <lineage>
        <taxon>Bacteria</taxon>
        <taxon>Pseudomonadati</taxon>
        <taxon>Bacteroidota</taxon>
        <taxon>Chitinophagia</taxon>
        <taxon>Chitinophagales</taxon>
        <taxon>Chitinophagaceae</taxon>
        <taxon>Niabella</taxon>
    </lineage>
</organism>
<reference evidence="7" key="1">
    <citation type="submission" date="2016-10" db="EMBL/GenBank/DDBJ databases">
        <authorList>
            <person name="Varghese N."/>
            <person name="Submissions S."/>
        </authorList>
    </citation>
    <scope>NUCLEOTIDE SEQUENCE [LARGE SCALE GENOMIC DNA]</scope>
    <source>
        <strain evidence="7">DSM 25811 / CCM 8410 / LMG 26954 / E90</strain>
    </source>
</reference>
<keyword evidence="7" id="KW-1185">Reference proteome</keyword>
<dbReference type="STRING" id="1285928.SAMN04487894_101251"/>
<dbReference type="Proteomes" id="UP000198757">
    <property type="component" value="Unassembled WGS sequence"/>
</dbReference>
<keyword evidence="2" id="KW-0479">Metal-binding</keyword>
<evidence type="ECO:0000256" key="2">
    <source>
        <dbReference type="ARBA" id="ARBA00022723"/>
    </source>
</evidence>
<dbReference type="PANTHER" id="PTHR42693">
    <property type="entry name" value="ARYLSULFATASE FAMILY MEMBER"/>
    <property type="match status" value="1"/>
</dbReference>
<dbReference type="GO" id="GO:0046872">
    <property type="term" value="F:metal ion binding"/>
    <property type="evidence" value="ECO:0007669"/>
    <property type="project" value="UniProtKB-KW"/>
</dbReference>
<dbReference type="SUPFAM" id="SSF53649">
    <property type="entry name" value="Alkaline phosphatase-like"/>
    <property type="match status" value="1"/>
</dbReference>
<dbReference type="OrthoDB" id="9764377at2"/>
<evidence type="ECO:0000256" key="4">
    <source>
        <dbReference type="ARBA" id="ARBA00022837"/>
    </source>
</evidence>
<feature type="domain" description="Sulfatase N-terminal" evidence="5">
    <location>
        <begin position="24"/>
        <end position="379"/>
    </location>
</feature>
<proteinExistence type="inferred from homology"/>
<dbReference type="Gene3D" id="3.40.720.10">
    <property type="entry name" value="Alkaline Phosphatase, subunit A"/>
    <property type="match status" value="1"/>
</dbReference>
<gene>
    <name evidence="6" type="ORF">SAMN04487894_101251</name>
</gene>